<dbReference type="GO" id="GO:0003677">
    <property type="term" value="F:DNA binding"/>
    <property type="evidence" value="ECO:0007669"/>
    <property type="project" value="UniProtKB-KW"/>
</dbReference>
<evidence type="ECO:0000256" key="7">
    <source>
        <dbReference type="ARBA" id="ARBA00023125"/>
    </source>
</evidence>
<keyword evidence="6" id="KW-0239">DNA-directed DNA polymerase</keyword>
<dbReference type="GO" id="GO:0006260">
    <property type="term" value="P:DNA replication"/>
    <property type="evidence" value="ECO:0007669"/>
    <property type="project" value="UniProtKB-KW"/>
</dbReference>
<feature type="region of interest" description="Disordered" evidence="9">
    <location>
        <begin position="227"/>
        <end position="248"/>
    </location>
</feature>
<sequence length="340" mass="38583">MEFSKSTKTLTERAHNDLQLLAILAKTLCPQLGTKGSIEHDKISILSIAERKAELLDYMIQDIRLLGGVMLKAQEILSTEYKVDIVDCMTTSALAMKIFRMNYYDPKSFPIHIPSRNVDTFIRRGYYGGHADTPDCYYTDTDSAILGNPLPEDEISSWGLAKQHVNVEWFQSQYGNLSRTEEFTVERLFNIDWKSLNIEIGGDKKEIEIGKLREELQSRSAALLPEEPVMQPLTESPTECEHPTEAKKSKDLDAIPLSCPERRHFEKKPNTDFEPNSGEKKEDAGYTLHLGMGPMTKADSLLERARSAGIDPFLDIYSIGIPGYKMTPFMPFFMRKAYPL</sequence>
<gene>
    <name evidence="11" type="ORF">Acr_05g0010200</name>
</gene>
<dbReference type="Proteomes" id="UP000585474">
    <property type="component" value="Unassembled WGS sequence"/>
</dbReference>
<keyword evidence="4" id="KW-0548">Nucleotidyltransferase</keyword>
<accession>A0A7J0ELP2</accession>
<comment type="catalytic activity">
    <reaction evidence="8">
        <text>DNA(n) + a 2'-deoxyribonucleoside 5'-triphosphate = DNA(n+1) + diphosphate</text>
        <dbReference type="Rhea" id="RHEA:22508"/>
        <dbReference type="Rhea" id="RHEA-COMP:17339"/>
        <dbReference type="Rhea" id="RHEA-COMP:17340"/>
        <dbReference type="ChEBI" id="CHEBI:33019"/>
        <dbReference type="ChEBI" id="CHEBI:61560"/>
        <dbReference type="ChEBI" id="CHEBI:173112"/>
        <dbReference type="EC" id="2.7.7.7"/>
    </reaction>
</comment>
<evidence type="ECO:0000256" key="4">
    <source>
        <dbReference type="ARBA" id="ARBA00022695"/>
    </source>
</evidence>
<evidence type="ECO:0000313" key="11">
    <source>
        <dbReference type="EMBL" id="GFY87381.1"/>
    </source>
</evidence>
<keyword evidence="3" id="KW-0808">Transferase</keyword>
<dbReference type="InterPro" id="IPR004868">
    <property type="entry name" value="DNA-dir_DNA_pol_B_mt/vir"/>
</dbReference>
<dbReference type="InterPro" id="IPR043502">
    <property type="entry name" value="DNA/RNA_pol_sf"/>
</dbReference>
<proteinExistence type="inferred from homology"/>
<keyword evidence="7" id="KW-0238">DNA-binding</keyword>
<evidence type="ECO:0000256" key="6">
    <source>
        <dbReference type="ARBA" id="ARBA00022932"/>
    </source>
</evidence>
<keyword evidence="5" id="KW-0235">DNA replication</keyword>
<evidence type="ECO:0000256" key="5">
    <source>
        <dbReference type="ARBA" id="ARBA00022705"/>
    </source>
</evidence>
<dbReference type="EC" id="2.7.7.7" evidence="2"/>
<protein>
    <recommendedName>
        <fullName evidence="2">DNA-directed DNA polymerase</fullName>
        <ecNumber evidence="2">2.7.7.7</ecNumber>
    </recommendedName>
</protein>
<keyword evidence="12" id="KW-1185">Reference proteome</keyword>
<comment type="caution">
    <text evidence="11">The sequence shown here is derived from an EMBL/GenBank/DDBJ whole genome shotgun (WGS) entry which is preliminary data.</text>
</comment>
<dbReference type="Pfam" id="PF03175">
    <property type="entry name" value="DNA_pol_B_2"/>
    <property type="match status" value="1"/>
</dbReference>
<evidence type="ECO:0000259" key="10">
    <source>
        <dbReference type="Pfam" id="PF03175"/>
    </source>
</evidence>
<reference evidence="11 12" key="1">
    <citation type="submission" date="2019-07" db="EMBL/GenBank/DDBJ databases">
        <title>De Novo Assembly of kiwifruit Actinidia rufa.</title>
        <authorList>
            <person name="Sugita-Konishi S."/>
            <person name="Sato K."/>
            <person name="Mori E."/>
            <person name="Abe Y."/>
            <person name="Kisaki G."/>
            <person name="Hamano K."/>
            <person name="Suezawa K."/>
            <person name="Otani M."/>
            <person name="Fukuda T."/>
            <person name="Manabe T."/>
            <person name="Gomi K."/>
            <person name="Tabuchi M."/>
            <person name="Akimitsu K."/>
            <person name="Kataoka I."/>
        </authorList>
    </citation>
    <scope>NUCLEOTIDE SEQUENCE [LARGE SCALE GENOMIC DNA]</scope>
    <source>
        <strain evidence="12">cv. Fuchu</strain>
    </source>
</reference>
<evidence type="ECO:0000256" key="1">
    <source>
        <dbReference type="ARBA" id="ARBA00005755"/>
    </source>
</evidence>
<dbReference type="GO" id="GO:0003887">
    <property type="term" value="F:DNA-directed DNA polymerase activity"/>
    <property type="evidence" value="ECO:0007669"/>
    <property type="project" value="UniProtKB-KW"/>
</dbReference>
<comment type="similarity">
    <text evidence="1">Belongs to the DNA polymerase type-B family.</text>
</comment>
<dbReference type="AlphaFoldDB" id="A0A7J0ELP2"/>
<evidence type="ECO:0000256" key="3">
    <source>
        <dbReference type="ARBA" id="ARBA00022679"/>
    </source>
</evidence>
<dbReference type="GO" id="GO:0000166">
    <property type="term" value="F:nucleotide binding"/>
    <property type="evidence" value="ECO:0007669"/>
    <property type="project" value="InterPro"/>
</dbReference>
<feature type="compositionally biased region" description="Basic and acidic residues" evidence="9">
    <location>
        <begin position="239"/>
        <end position="248"/>
    </location>
</feature>
<dbReference type="SUPFAM" id="SSF56672">
    <property type="entry name" value="DNA/RNA polymerases"/>
    <property type="match status" value="1"/>
</dbReference>
<dbReference type="EMBL" id="BJWL01000005">
    <property type="protein sequence ID" value="GFY87381.1"/>
    <property type="molecule type" value="Genomic_DNA"/>
</dbReference>
<name>A0A7J0ELP2_9ERIC</name>
<evidence type="ECO:0000256" key="9">
    <source>
        <dbReference type="SAM" id="MobiDB-lite"/>
    </source>
</evidence>
<feature type="domain" description="DNA-directed DNA polymerase family B mitochondria/virus" evidence="10">
    <location>
        <begin position="53"/>
        <end position="136"/>
    </location>
</feature>
<organism evidence="11 12">
    <name type="scientific">Actinidia rufa</name>
    <dbReference type="NCBI Taxonomy" id="165716"/>
    <lineage>
        <taxon>Eukaryota</taxon>
        <taxon>Viridiplantae</taxon>
        <taxon>Streptophyta</taxon>
        <taxon>Embryophyta</taxon>
        <taxon>Tracheophyta</taxon>
        <taxon>Spermatophyta</taxon>
        <taxon>Magnoliopsida</taxon>
        <taxon>eudicotyledons</taxon>
        <taxon>Gunneridae</taxon>
        <taxon>Pentapetalae</taxon>
        <taxon>asterids</taxon>
        <taxon>Ericales</taxon>
        <taxon>Actinidiaceae</taxon>
        <taxon>Actinidia</taxon>
    </lineage>
</organism>
<evidence type="ECO:0000256" key="2">
    <source>
        <dbReference type="ARBA" id="ARBA00012417"/>
    </source>
</evidence>
<evidence type="ECO:0000256" key="8">
    <source>
        <dbReference type="ARBA" id="ARBA00049244"/>
    </source>
</evidence>
<evidence type="ECO:0000313" key="12">
    <source>
        <dbReference type="Proteomes" id="UP000585474"/>
    </source>
</evidence>
<dbReference type="OrthoDB" id="1706475at2759"/>